<dbReference type="GO" id="GO:0016301">
    <property type="term" value="F:kinase activity"/>
    <property type="evidence" value="ECO:0007669"/>
    <property type="project" value="UniProtKB-KW"/>
</dbReference>
<dbReference type="Pfam" id="PF07804">
    <property type="entry name" value="HipA_C"/>
    <property type="match status" value="1"/>
</dbReference>
<dbReference type="Proteomes" id="UP001214043">
    <property type="component" value="Chromosome"/>
</dbReference>
<dbReference type="AlphaFoldDB" id="A0AAE9ZHX9"/>
<reference evidence="4" key="1">
    <citation type="submission" date="2023-02" db="EMBL/GenBank/DDBJ databases">
        <title>Genome sequence of Hyphococcus flavus.</title>
        <authorList>
            <person name="Rong J.-C."/>
            <person name="Zhao Q."/>
            <person name="Yi M."/>
            <person name="Wu J.-Y."/>
        </authorList>
    </citation>
    <scope>NUCLEOTIDE SEQUENCE</scope>
    <source>
        <strain evidence="4">MCCC 1K03223</strain>
    </source>
</reference>
<name>A0AAE9ZHX9_9PROT</name>
<evidence type="ECO:0000313" key="4">
    <source>
        <dbReference type="EMBL" id="WDI30555.1"/>
    </source>
</evidence>
<evidence type="ECO:0000259" key="3">
    <source>
        <dbReference type="Pfam" id="PF07804"/>
    </source>
</evidence>
<accession>A0AAE9ZHX9</accession>
<protein>
    <submittedName>
        <fullName evidence="4">HipA domain-containing protein</fullName>
    </submittedName>
</protein>
<evidence type="ECO:0000256" key="2">
    <source>
        <dbReference type="ARBA" id="ARBA00022777"/>
    </source>
</evidence>
<sequence>MLQKPDQIIDVSSWLCESIYPVGAKPKRLLVSPETSPQSFIRPNRRYLYKIAYGWRCHQVWSEILAYALSMDCEIVVPRAYFAVNSEEQNSGVLVEWFGYRPREKYYQELTSGHTLLSAYEPSYGAQREDRPHSLMTNIRACDVAGCTRPLEWWTQAATFDALIGNTDRHPENWGLLRRVGDLSDARYRLSPIFDNGTSLGYEFSENNISNVDIEAYVSKGCHHMTGDEKNQTQGHFDVISELLNLYSKTGEEIYRIANSKRACFEQTLAVLPDFKVEPYFSRERAVLVSSIVDKRAAMLLECLQ</sequence>
<proteinExistence type="predicted"/>
<keyword evidence="5" id="KW-1185">Reference proteome</keyword>
<organism evidence="4 5">
    <name type="scientific">Hyphococcus flavus</name>
    <dbReference type="NCBI Taxonomy" id="1866326"/>
    <lineage>
        <taxon>Bacteria</taxon>
        <taxon>Pseudomonadati</taxon>
        <taxon>Pseudomonadota</taxon>
        <taxon>Alphaproteobacteria</taxon>
        <taxon>Parvularculales</taxon>
        <taxon>Parvularculaceae</taxon>
        <taxon>Hyphococcus</taxon>
    </lineage>
</organism>
<evidence type="ECO:0000256" key="1">
    <source>
        <dbReference type="ARBA" id="ARBA00022679"/>
    </source>
</evidence>
<dbReference type="KEGG" id="hfl:PUV54_11365"/>
<keyword evidence="2" id="KW-0418">Kinase</keyword>
<feature type="domain" description="HipA-like C-terminal" evidence="3">
    <location>
        <begin position="23"/>
        <end position="242"/>
    </location>
</feature>
<dbReference type="RefSeq" id="WP_274492357.1">
    <property type="nucleotide sequence ID" value="NZ_CP118166.1"/>
</dbReference>
<dbReference type="Gene3D" id="1.10.1070.20">
    <property type="match status" value="1"/>
</dbReference>
<evidence type="ECO:0000313" key="5">
    <source>
        <dbReference type="Proteomes" id="UP001214043"/>
    </source>
</evidence>
<dbReference type="EMBL" id="CP118166">
    <property type="protein sequence ID" value="WDI30555.1"/>
    <property type="molecule type" value="Genomic_DNA"/>
</dbReference>
<gene>
    <name evidence="4" type="ORF">PUV54_11365</name>
</gene>
<dbReference type="InterPro" id="IPR012893">
    <property type="entry name" value="HipA-like_C"/>
</dbReference>
<keyword evidence="1" id="KW-0808">Transferase</keyword>